<feature type="transmembrane region" description="Helical" evidence="1">
    <location>
        <begin position="110"/>
        <end position="134"/>
    </location>
</feature>
<reference evidence="2 3" key="1">
    <citation type="submission" date="2020-07" db="EMBL/GenBank/DDBJ databases">
        <title>Sequencing the genomes of 1000 actinobacteria strains.</title>
        <authorList>
            <person name="Klenk H.-P."/>
        </authorList>
    </citation>
    <scope>NUCLEOTIDE SEQUENCE [LARGE SCALE GENOMIC DNA]</scope>
    <source>
        <strain evidence="2 3">DSM 19663</strain>
    </source>
</reference>
<feature type="transmembrane region" description="Helical" evidence="1">
    <location>
        <begin position="285"/>
        <end position="309"/>
    </location>
</feature>
<feature type="transmembrane region" description="Helical" evidence="1">
    <location>
        <begin position="237"/>
        <end position="254"/>
    </location>
</feature>
<evidence type="ECO:0000256" key="1">
    <source>
        <dbReference type="SAM" id="Phobius"/>
    </source>
</evidence>
<keyword evidence="1" id="KW-0472">Membrane</keyword>
<feature type="transmembrane region" description="Helical" evidence="1">
    <location>
        <begin position="201"/>
        <end position="225"/>
    </location>
</feature>
<dbReference type="GO" id="GO:0005886">
    <property type="term" value="C:plasma membrane"/>
    <property type="evidence" value="ECO:0007669"/>
    <property type="project" value="TreeGrafter"/>
</dbReference>
<comment type="caution">
    <text evidence="2">The sequence shown here is derived from an EMBL/GenBank/DDBJ whole genome shotgun (WGS) entry which is preliminary data.</text>
</comment>
<keyword evidence="3" id="KW-1185">Reference proteome</keyword>
<sequence>MTTDRRSALLVAAACAATVVAGLGVAAQHRVNGELGQVIDDGFTAALISFSSGLVLLLVATAASPRARAAFRAIRPLLASGELRWWMLLGGFGGAFLVLGQSLVASILGVAIFTVATVTGQTAMGLWIDATGFAGSRRAPVTTQRLLGTLLTLAAVVVAVAPEIGGRVPVAALLLPLLAGLGVGAQAAVNGRVRTATGSPIAATTINFIIGTTALAVATGVHLLIAGLPDRLPSDPALYIGGALGAGFIAIQTITVARIGVLILGLCLVMGQLVGALVLDLVLPIGVATTASTAIGAALTLVGVLIAAIPSRRRDRPRRASQAGA</sequence>
<dbReference type="PANTHER" id="PTHR34821:SF2">
    <property type="entry name" value="INNER MEMBRANE PROTEIN YDCZ"/>
    <property type="match status" value="1"/>
</dbReference>
<feature type="transmembrane region" description="Helical" evidence="1">
    <location>
        <begin position="85"/>
        <end position="104"/>
    </location>
</feature>
<feature type="transmembrane region" description="Helical" evidence="1">
    <location>
        <begin position="42"/>
        <end position="64"/>
    </location>
</feature>
<evidence type="ECO:0000313" key="3">
    <source>
        <dbReference type="Proteomes" id="UP000585905"/>
    </source>
</evidence>
<gene>
    <name evidence="2" type="ORF">FHX53_001648</name>
</gene>
<evidence type="ECO:0000313" key="2">
    <source>
        <dbReference type="EMBL" id="MBA8848056.1"/>
    </source>
</evidence>
<dbReference type="AlphaFoldDB" id="A0A839E9Y3"/>
<dbReference type="PANTHER" id="PTHR34821">
    <property type="entry name" value="INNER MEMBRANE PROTEIN YDCZ"/>
    <property type="match status" value="1"/>
</dbReference>
<feature type="transmembrane region" description="Helical" evidence="1">
    <location>
        <begin position="261"/>
        <end position="279"/>
    </location>
</feature>
<keyword evidence="1" id="KW-1133">Transmembrane helix</keyword>
<dbReference type="Pfam" id="PF04657">
    <property type="entry name" value="DMT_YdcZ"/>
    <property type="match status" value="2"/>
</dbReference>
<dbReference type="InterPro" id="IPR006750">
    <property type="entry name" value="YdcZ"/>
</dbReference>
<dbReference type="EMBL" id="JACGWX010000003">
    <property type="protein sequence ID" value="MBA8848056.1"/>
    <property type="molecule type" value="Genomic_DNA"/>
</dbReference>
<name>A0A839E9Y3_9MICO</name>
<organism evidence="2 3">
    <name type="scientific">Microcella alkalica</name>
    <dbReference type="NCBI Taxonomy" id="355930"/>
    <lineage>
        <taxon>Bacteria</taxon>
        <taxon>Bacillati</taxon>
        <taxon>Actinomycetota</taxon>
        <taxon>Actinomycetes</taxon>
        <taxon>Micrococcales</taxon>
        <taxon>Microbacteriaceae</taxon>
        <taxon>Microcella</taxon>
    </lineage>
</organism>
<dbReference type="RefSeq" id="WP_182490856.1">
    <property type="nucleotide sequence ID" value="NZ_JACGWX010000003.1"/>
</dbReference>
<keyword evidence="1" id="KW-0812">Transmembrane</keyword>
<feature type="transmembrane region" description="Helical" evidence="1">
    <location>
        <begin position="146"/>
        <end position="164"/>
    </location>
</feature>
<accession>A0A839E9Y3</accession>
<dbReference type="Proteomes" id="UP000585905">
    <property type="component" value="Unassembled WGS sequence"/>
</dbReference>
<protein>
    <submittedName>
        <fullName evidence="2">Transporter family-2 protein</fullName>
    </submittedName>
</protein>
<proteinExistence type="predicted"/>
<feature type="transmembrane region" description="Helical" evidence="1">
    <location>
        <begin position="170"/>
        <end position="189"/>
    </location>
</feature>